<keyword evidence="17" id="KW-1185">Reference proteome</keyword>
<dbReference type="PROSITE" id="PS51257">
    <property type="entry name" value="PROKAR_LIPOPROTEIN"/>
    <property type="match status" value="1"/>
</dbReference>
<dbReference type="PROSITE" id="PS50262">
    <property type="entry name" value="G_PROTEIN_RECEP_F1_2"/>
    <property type="match status" value="1"/>
</dbReference>
<comment type="similarity">
    <text evidence="13">Belongs to the G-protein coupled receptor 1 family.</text>
</comment>
<dbReference type="EMBL" id="CATNWA010014060">
    <property type="protein sequence ID" value="CAI9566746.1"/>
    <property type="molecule type" value="Genomic_DNA"/>
</dbReference>
<feature type="transmembrane region" description="Helical" evidence="14">
    <location>
        <begin position="262"/>
        <end position="285"/>
    </location>
</feature>
<reference evidence="16" key="1">
    <citation type="submission" date="2023-05" db="EMBL/GenBank/DDBJ databases">
        <authorList>
            <person name="Stuckert A."/>
        </authorList>
    </citation>
    <scope>NUCLEOTIDE SEQUENCE</scope>
</reference>
<dbReference type="Pfam" id="PF13853">
    <property type="entry name" value="7tm_4"/>
    <property type="match status" value="1"/>
</dbReference>
<dbReference type="PRINTS" id="PR00245">
    <property type="entry name" value="OLFACTORYR"/>
</dbReference>
<evidence type="ECO:0000313" key="17">
    <source>
        <dbReference type="Proteomes" id="UP001162483"/>
    </source>
</evidence>
<dbReference type="InterPro" id="IPR000276">
    <property type="entry name" value="GPCR_Rhodpsn"/>
</dbReference>
<keyword evidence="6 14" id="KW-1133">Transmembrane helix</keyword>
<evidence type="ECO:0000256" key="11">
    <source>
        <dbReference type="ARBA" id="ARBA00023180"/>
    </source>
</evidence>
<dbReference type="PANTHER" id="PTHR24242">
    <property type="entry name" value="G-PROTEIN COUPLED RECEPTOR"/>
    <property type="match status" value="1"/>
</dbReference>
<dbReference type="Gene3D" id="1.20.1070.10">
    <property type="entry name" value="Rhodopsin 7-helix transmembrane proteins"/>
    <property type="match status" value="1"/>
</dbReference>
<evidence type="ECO:0000256" key="3">
    <source>
        <dbReference type="ARBA" id="ARBA00022606"/>
    </source>
</evidence>
<evidence type="ECO:0000256" key="1">
    <source>
        <dbReference type="ARBA" id="ARBA00004651"/>
    </source>
</evidence>
<feature type="domain" description="G-protein coupled receptors family 1 profile" evidence="15">
    <location>
        <begin position="65"/>
        <end position="314"/>
    </location>
</feature>
<keyword evidence="9" id="KW-1015">Disulfide bond</keyword>
<evidence type="ECO:0000256" key="13">
    <source>
        <dbReference type="RuleBase" id="RU000688"/>
    </source>
</evidence>
<gene>
    <name evidence="16" type="ORF">SPARVUS_LOCUS6425226</name>
</gene>
<feature type="transmembrane region" description="Helical" evidence="14">
    <location>
        <begin position="226"/>
        <end position="250"/>
    </location>
</feature>
<feature type="transmembrane region" description="Helical" evidence="14">
    <location>
        <begin position="49"/>
        <end position="72"/>
    </location>
</feature>
<comment type="subcellular location">
    <subcellularLocation>
        <location evidence="1 14">Cell membrane</location>
        <topology evidence="1 14">Multi-pass membrane protein</topology>
    </subcellularLocation>
</comment>
<dbReference type="Proteomes" id="UP001162483">
    <property type="component" value="Unassembled WGS sequence"/>
</dbReference>
<dbReference type="InterPro" id="IPR000725">
    <property type="entry name" value="Olfact_rcpt"/>
</dbReference>
<evidence type="ECO:0000256" key="12">
    <source>
        <dbReference type="ARBA" id="ARBA00023224"/>
    </source>
</evidence>
<evidence type="ECO:0000256" key="7">
    <source>
        <dbReference type="ARBA" id="ARBA00023040"/>
    </source>
</evidence>
<sequence>MKSIHSAFFFFFFFFFFVLSCDLVTESIYNSDVTTIFFVGFQNHEIINVLLFPFFLIIYCVTICGNLLIIALVSYSKGLHSPMYFFLSQLSISDIMLSTDVSPNMLNVLLHEGTSISLSGCMIQYYFFGLSETFECFLLTVMSYDRYLAICSPLHYASIMNHVLCVKLVLVSWLFSCSVALILTLSMYQLHFCGLNTVNHFFCDLYPLMELSCSDVSIIQMEATVLSIPVLVVPFLVIVVSYTCIALAILKISSISGRVKTFSTCSSHLTVVSIFYGTLITMYMIPKRGQSQMISKTLALLYTVFTPFLNPFIYSLRNKDIKQALRNILYNKRV</sequence>
<keyword evidence="4 13" id="KW-0812">Transmembrane</keyword>
<keyword evidence="12 13" id="KW-0807">Transducer</keyword>
<keyword evidence="8 14" id="KW-0472">Membrane</keyword>
<protein>
    <recommendedName>
        <fullName evidence="14">Olfactory receptor</fullName>
    </recommendedName>
</protein>
<dbReference type="PRINTS" id="PR00237">
    <property type="entry name" value="GPCRRHODOPSN"/>
</dbReference>
<evidence type="ECO:0000256" key="10">
    <source>
        <dbReference type="ARBA" id="ARBA00023170"/>
    </source>
</evidence>
<proteinExistence type="inferred from homology"/>
<evidence type="ECO:0000259" key="15">
    <source>
        <dbReference type="PROSITE" id="PS50262"/>
    </source>
</evidence>
<dbReference type="PANTHER" id="PTHR24242:SF253">
    <property type="entry name" value="OLFACTORY RECEPTOR-RELATED"/>
    <property type="match status" value="1"/>
</dbReference>
<keyword evidence="5 14" id="KW-0552">Olfaction</keyword>
<evidence type="ECO:0000256" key="8">
    <source>
        <dbReference type="ARBA" id="ARBA00023136"/>
    </source>
</evidence>
<dbReference type="PROSITE" id="PS00237">
    <property type="entry name" value="G_PROTEIN_RECEP_F1_1"/>
    <property type="match status" value="1"/>
</dbReference>
<accession>A0ABN9D621</accession>
<evidence type="ECO:0000256" key="4">
    <source>
        <dbReference type="ARBA" id="ARBA00022692"/>
    </source>
</evidence>
<evidence type="ECO:0000313" key="16">
    <source>
        <dbReference type="EMBL" id="CAI9566746.1"/>
    </source>
</evidence>
<name>A0ABN9D621_9NEOB</name>
<keyword evidence="11" id="KW-0325">Glycoprotein</keyword>
<keyword evidence="2 14" id="KW-1003">Cell membrane</keyword>
<feature type="transmembrane region" description="Helical" evidence="14">
    <location>
        <begin position="297"/>
        <end position="316"/>
    </location>
</feature>
<evidence type="ECO:0000256" key="14">
    <source>
        <dbReference type="RuleBase" id="RU363047"/>
    </source>
</evidence>
<evidence type="ECO:0000256" key="2">
    <source>
        <dbReference type="ARBA" id="ARBA00022475"/>
    </source>
</evidence>
<feature type="transmembrane region" description="Helical" evidence="14">
    <location>
        <begin position="7"/>
        <end position="29"/>
    </location>
</feature>
<dbReference type="InterPro" id="IPR017452">
    <property type="entry name" value="GPCR_Rhodpsn_7TM"/>
</dbReference>
<evidence type="ECO:0000256" key="5">
    <source>
        <dbReference type="ARBA" id="ARBA00022725"/>
    </source>
</evidence>
<keyword evidence="3 14" id="KW-0716">Sensory transduction</keyword>
<feature type="transmembrane region" description="Helical" evidence="14">
    <location>
        <begin position="164"/>
        <end position="188"/>
    </location>
</feature>
<evidence type="ECO:0000256" key="6">
    <source>
        <dbReference type="ARBA" id="ARBA00022989"/>
    </source>
</evidence>
<organism evidence="16 17">
    <name type="scientific">Staurois parvus</name>
    <dbReference type="NCBI Taxonomy" id="386267"/>
    <lineage>
        <taxon>Eukaryota</taxon>
        <taxon>Metazoa</taxon>
        <taxon>Chordata</taxon>
        <taxon>Craniata</taxon>
        <taxon>Vertebrata</taxon>
        <taxon>Euteleostomi</taxon>
        <taxon>Amphibia</taxon>
        <taxon>Batrachia</taxon>
        <taxon>Anura</taxon>
        <taxon>Neobatrachia</taxon>
        <taxon>Ranoidea</taxon>
        <taxon>Ranidae</taxon>
        <taxon>Staurois</taxon>
    </lineage>
</organism>
<keyword evidence="7 13" id="KW-0297">G-protein coupled receptor</keyword>
<evidence type="ECO:0000256" key="9">
    <source>
        <dbReference type="ARBA" id="ARBA00023157"/>
    </source>
</evidence>
<dbReference type="SUPFAM" id="SSF81321">
    <property type="entry name" value="Family A G protein-coupled receptor-like"/>
    <property type="match status" value="1"/>
</dbReference>
<keyword evidence="10 13" id="KW-0675">Receptor</keyword>
<dbReference type="InterPro" id="IPR050939">
    <property type="entry name" value="Olfactory_GPCR1"/>
</dbReference>
<comment type="caution">
    <text evidence="16">The sequence shown here is derived from an EMBL/GenBank/DDBJ whole genome shotgun (WGS) entry which is preliminary data.</text>
</comment>